<reference evidence="3" key="1">
    <citation type="journal article" date="2007" name="Plant Cell">
        <title>Dothideomycete-plant interactions illuminated by genome sequencing and EST analysis of the wheat pathogen Stagonospora nodorum.</title>
        <authorList>
            <person name="Hane J.K."/>
            <person name="Lowe R.G."/>
            <person name="Solomon P.S."/>
            <person name="Tan K.C."/>
            <person name="Schoch C.L."/>
            <person name="Spatafora J.W."/>
            <person name="Crous P.W."/>
            <person name="Kodira C."/>
            <person name="Birren B.W."/>
            <person name="Galagan J.E."/>
            <person name="Torriani S.F."/>
            <person name="McDonald B.A."/>
            <person name="Oliver R.P."/>
        </authorList>
    </citation>
    <scope>NUCLEOTIDE SEQUENCE [LARGE SCALE GENOMIC DNA]</scope>
    <source>
        <strain evidence="3">SN15 / ATCC MYA-4574 / FGSC 10173</strain>
    </source>
</reference>
<evidence type="ECO:0000313" key="3">
    <source>
        <dbReference type="Proteomes" id="UP000001055"/>
    </source>
</evidence>
<feature type="compositionally biased region" description="Polar residues" evidence="1">
    <location>
        <begin position="1"/>
        <end position="12"/>
    </location>
</feature>
<organism evidence="2 3">
    <name type="scientific">Phaeosphaeria nodorum (strain SN15 / ATCC MYA-4574 / FGSC 10173)</name>
    <name type="common">Glume blotch fungus</name>
    <name type="synonym">Parastagonospora nodorum</name>
    <dbReference type="NCBI Taxonomy" id="321614"/>
    <lineage>
        <taxon>Eukaryota</taxon>
        <taxon>Fungi</taxon>
        <taxon>Dikarya</taxon>
        <taxon>Ascomycota</taxon>
        <taxon>Pezizomycotina</taxon>
        <taxon>Dothideomycetes</taxon>
        <taxon>Pleosporomycetidae</taxon>
        <taxon>Pleosporales</taxon>
        <taxon>Pleosporineae</taxon>
        <taxon>Phaeosphaeriaceae</taxon>
        <taxon>Parastagonospora</taxon>
    </lineage>
</organism>
<dbReference type="RefSeq" id="XP_001794723.1">
    <property type="nucleotide sequence ID" value="XM_001794671.1"/>
</dbReference>
<dbReference type="AlphaFoldDB" id="Q0UVA9"/>
<evidence type="ECO:0000313" key="2">
    <source>
        <dbReference type="EMBL" id="EAT88065.1"/>
    </source>
</evidence>
<proteinExistence type="predicted"/>
<dbReference type="KEGG" id="pno:SNOG_04305"/>
<dbReference type="Proteomes" id="UP000001055">
    <property type="component" value="Unassembled WGS sequence"/>
</dbReference>
<feature type="region of interest" description="Disordered" evidence="1">
    <location>
        <begin position="1"/>
        <end position="22"/>
    </location>
</feature>
<dbReference type="EMBL" id="CH445330">
    <property type="protein sequence ID" value="EAT88065.1"/>
    <property type="molecule type" value="Genomic_DNA"/>
</dbReference>
<gene>
    <name evidence="2" type="ORF">SNOG_04305</name>
</gene>
<dbReference type="InParanoid" id="Q0UVA9"/>
<evidence type="ECO:0000256" key="1">
    <source>
        <dbReference type="SAM" id="MobiDB-lite"/>
    </source>
</evidence>
<sequence length="57" mass="6128">MYDTPEASSRTPTPYIPKLPDMPPLTGYDLHIGSCAQNAQSDRAIASQAEQVAAYTS</sequence>
<accession>Q0UVA9</accession>
<name>Q0UVA9_PHANO</name>
<dbReference type="GeneID" id="5971591"/>
<protein>
    <submittedName>
        <fullName evidence="2">Uncharacterized protein</fullName>
    </submittedName>
</protein>